<organism evidence="1 2">
    <name type="scientific">Alkalibacillus flavidus</name>
    <dbReference type="NCBI Taxonomy" id="546021"/>
    <lineage>
        <taxon>Bacteria</taxon>
        <taxon>Bacillati</taxon>
        <taxon>Bacillota</taxon>
        <taxon>Bacilli</taxon>
        <taxon>Bacillales</taxon>
        <taxon>Bacillaceae</taxon>
        <taxon>Alkalibacillus</taxon>
    </lineage>
</organism>
<dbReference type="Proteomes" id="UP001549167">
    <property type="component" value="Unassembled WGS sequence"/>
</dbReference>
<evidence type="ECO:0000313" key="1">
    <source>
        <dbReference type="EMBL" id="MET3682997.1"/>
    </source>
</evidence>
<comment type="caution">
    <text evidence="1">The sequence shown here is derived from an EMBL/GenBank/DDBJ whole genome shotgun (WGS) entry which is preliminary data.</text>
</comment>
<sequence>MADLANCPRCDKLFVKGAHDVCPDCLKQEEQDFQTVYEFIRKKKNRMSTMQEVSDQTGVEKHLIQKWLKQRRIHPGEFPNLTYECERCGTQIYEGRLCLDCAGDLQSDLNEETRGKTIAEQEQEKRDKQVYFNVDQENKWRN</sequence>
<keyword evidence="1" id="KW-0966">Cell projection</keyword>
<keyword evidence="1" id="KW-0282">Flagellum</keyword>
<keyword evidence="1" id="KW-0969">Cilium</keyword>
<proteinExistence type="predicted"/>
<protein>
    <submittedName>
        <fullName evidence="1">Flagellar operon protein (TIGR03826 family)</fullName>
    </submittedName>
</protein>
<evidence type="ECO:0000313" key="2">
    <source>
        <dbReference type="Proteomes" id="UP001549167"/>
    </source>
</evidence>
<dbReference type="NCBIfam" id="TIGR03826">
    <property type="entry name" value="YvyF"/>
    <property type="match status" value="1"/>
</dbReference>
<dbReference type="RefSeq" id="WP_354219594.1">
    <property type="nucleotide sequence ID" value="NZ_JBEPMX010000004.1"/>
</dbReference>
<name>A0ABV2KV49_9BACI</name>
<gene>
    <name evidence="1" type="ORF">ABID56_001087</name>
</gene>
<dbReference type="EMBL" id="JBEPMX010000004">
    <property type="protein sequence ID" value="MET3682997.1"/>
    <property type="molecule type" value="Genomic_DNA"/>
</dbReference>
<reference evidence="1 2" key="1">
    <citation type="submission" date="2024-06" db="EMBL/GenBank/DDBJ databases">
        <title>Genomic Encyclopedia of Type Strains, Phase IV (KMG-IV): sequencing the most valuable type-strain genomes for metagenomic binning, comparative biology and taxonomic classification.</title>
        <authorList>
            <person name="Goeker M."/>
        </authorList>
    </citation>
    <scope>NUCLEOTIDE SEQUENCE [LARGE SCALE GENOMIC DNA]</scope>
    <source>
        <strain evidence="1 2">DSM 23520</strain>
    </source>
</reference>
<keyword evidence="2" id="KW-1185">Reference proteome</keyword>
<accession>A0ABV2KV49</accession>
<dbReference type="InterPro" id="IPR022258">
    <property type="entry name" value="Flagellar_operon_YvyF"/>
</dbReference>